<dbReference type="SMART" id="SM00225">
    <property type="entry name" value="BTB"/>
    <property type="match status" value="1"/>
</dbReference>
<dbReference type="CDD" id="cd14733">
    <property type="entry name" value="BACK"/>
    <property type="match status" value="1"/>
</dbReference>
<dbReference type="STRING" id="1890364.A0A2P6NBS6"/>
<dbReference type="Pfam" id="PF07707">
    <property type="entry name" value="BACK"/>
    <property type="match status" value="1"/>
</dbReference>
<dbReference type="PANTHER" id="PTHR47457">
    <property type="entry name" value="OS05G0345500 PROTEIN"/>
    <property type="match status" value="1"/>
</dbReference>
<dbReference type="Gene3D" id="1.25.40.420">
    <property type="match status" value="1"/>
</dbReference>
<evidence type="ECO:0000313" key="4">
    <source>
        <dbReference type="Proteomes" id="UP000241769"/>
    </source>
</evidence>
<organism evidence="3 4">
    <name type="scientific">Planoprotostelium fungivorum</name>
    <dbReference type="NCBI Taxonomy" id="1890364"/>
    <lineage>
        <taxon>Eukaryota</taxon>
        <taxon>Amoebozoa</taxon>
        <taxon>Evosea</taxon>
        <taxon>Variosea</taxon>
        <taxon>Cavosteliida</taxon>
        <taxon>Cavosteliaceae</taxon>
        <taxon>Planoprotostelium</taxon>
    </lineage>
</organism>
<keyword evidence="4" id="KW-1185">Reference proteome</keyword>
<dbReference type="OrthoDB" id="10266865at2759"/>
<dbReference type="CDD" id="cd18186">
    <property type="entry name" value="BTB_POZ_ZBTB_KLHL-like"/>
    <property type="match status" value="1"/>
</dbReference>
<dbReference type="InterPro" id="IPR011705">
    <property type="entry name" value="BACK"/>
</dbReference>
<proteinExistence type="predicted"/>
<dbReference type="Gene3D" id="2.60.120.260">
    <property type="entry name" value="Galactose-binding domain-like"/>
    <property type="match status" value="1"/>
</dbReference>
<dbReference type="Pfam" id="PF00651">
    <property type="entry name" value="BTB"/>
    <property type="match status" value="1"/>
</dbReference>
<dbReference type="InParanoid" id="A0A2P6NBS6"/>
<dbReference type="Gene3D" id="3.30.710.10">
    <property type="entry name" value="Potassium Channel Kv1.1, Chain A"/>
    <property type="match status" value="1"/>
</dbReference>
<dbReference type="InterPro" id="IPR000421">
    <property type="entry name" value="FA58C"/>
</dbReference>
<dbReference type="InterPro" id="IPR011333">
    <property type="entry name" value="SKP1/BTB/POZ_sf"/>
</dbReference>
<evidence type="ECO:0000259" key="1">
    <source>
        <dbReference type="PROSITE" id="PS50022"/>
    </source>
</evidence>
<dbReference type="SUPFAM" id="SSF54695">
    <property type="entry name" value="POZ domain"/>
    <property type="match status" value="1"/>
</dbReference>
<feature type="domain" description="F5/8 type C" evidence="1">
    <location>
        <begin position="312"/>
        <end position="472"/>
    </location>
</feature>
<name>A0A2P6NBS6_9EUKA</name>
<protein>
    <recommendedName>
        <fullName evidence="5">BTB domain-containing protein</fullName>
    </recommendedName>
</protein>
<dbReference type="Proteomes" id="UP000241769">
    <property type="component" value="Unassembled WGS sequence"/>
</dbReference>
<evidence type="ECO:0008006" key="5">
    <source>
        <dbReference type="Google" id="ProtNLM"/>
    </source>
</evidence>
<evidence type="ECO:0000313" key="3">
    <source>
        <dbReference type="EMBL" id="PRP81393.1"/>
    </source>
</evidence>
<dbReference type="PANTHER" id="PTHR47457:SF1">
    <property type="entry name" value="BTB DOMAIN-CONTAINING PROTEIN-RELATED"/>
    <property type="match status" value="1"/>
</dbReference>
<dbReference type="SUPFAM" id="SSF49785">
    <property type="entry name" value="Galactose-binding domain-like"/>
    <property type="match status" value="1"/>
</dbReference>
<dbReference type="SMART" id="SM00875">
    <property type="entry name" value="BACK"/>
    <property type="match status" value="1"/>
</dbReference>
<evidence type="ECO:0000259" key="2">
    <source>
        <dbReference type="PROSITE" id="PS50097"/>
    </source>
</evidence>
<dbReference type="InterPro" id="IPR008979">
    <property type="entry name" value="Galactose-bd-like_sf"/>
</dbReference>
<dbReference type="PROSITE" id="PS50097">
    <property type="entry name" value="BTB"/>
    <property type="match status" value="1"/>
</dbReference>
<dbReference type="InterPro" id="IPR000210">
    <property type="entry name" value="BTB/POZ_dom"/>
</dbReference>
<reference evidence="3 4" key="1">
    <citation type="journal article" date="2018" name="Genome Biol. Evol.">
        <title>Multiple Roots of Fruiting Body Formation in Amoebozoa.</title>
        <authorList>
            <person name="Hillmann F."/>
            <person name="Forbes G."/>
            <person name="Novohradska S."/>
            <person name="Ferling I."/>
            <person name="Riege K."/>
            <person name="Groth M."/>
            <person name="Westermann M."/>
            <person name="Marz M."/>
            <person name="Spaller T."/>
            <person name="Winckler T."/>
            <person name="Schaap P."/>
            <person name="Glockner G."/>
        </authorList>
    </citation>
    <scope>NUCLEOTIDE SEQUENCE [LARGE SCALE GENOMIC DNA]</scope>
    <source>
        <strain evidence="3 4">Jena</strain>
    </source>
</reference>
<feature type="domain" description="BTB" evidence="2">
    <location>
        <begin position="19"/>
        <end position="105"/>
    </location>
</feature>
<gene>
    <name evidence="3" type="ORF">PROFUN_11014</name>
</gene>
<comment type="caution">
    <text evidence="3">The sequence shown here is derived from an EMBL/GenBank/DDBJ whole genome shotgun (WGS) entry which is preliminary data.</text>
</comment>
<accession>A0A2P6NBS6</accession>
<dbReference type="AlphaFoldDB" id="A0A2P6NBS6"/>
<sequence length="478" mass="55368">MPSVFSRGFQTYLSSSTFSDVVIRVSNRDVGSLRRSSFTMENDPNSTHVSYREYKAHRIVLAHSSEFFDRLLTSQFRESSQKLIDLRYPDPEGSFSVLLKFMYGGILPGLLATTNVVHVMAMADHYLVHELVEICREYILRNVNKNNALMQILMMADDCRLADVVEHTSNILSKNFQFIDDPDFSCLRYEVFYDILHHPYLAVRDERELYEAILRYAKKNKLSTEHINNLLEAVRFRWMTYEQLEKCKAEAVVPQYLLLEAIMARLKVFECAPGHSLSAVPDISESLCVRLRRRISCITFEYDHDFDDRGIIHYLTCGNRWNHSGSRDITVTASSTEMGRASDLLSRTPTELWTKDIPASWFSIDFGLNRGVSPTHYTLRHGGNYRADSLRTWDLQGSKDGKIWVVLRRHNHDTSLVDKFATSTWTIDRDDTPVETVGMPHHAYRFFRILQTARNSSNHNFLVLSGIELYGDLFEWKL</sequence>
<dbReference type="PROSITE" id="PS50022">
    <property type="entry name" value="FA58C_3"/>
    <property type="match status" value="1"/>
</dbReference>
<dbReference type="EMBL" id="MDYQ01000126">
    <property type="protein sequence ID" value="PRP81393.1"/>
    <property type="molecule type" value="Genomic_DNA"/>
</dbReference>